<dbReference type="OrthoDB" id="2157530at2759"/>
<dbReference type="VEuPathDB" id="FungiDB:Bcin07g00100"/>
<accession>A0A384JL94</accession>
<organism evidence="2 3">
    <name type="scientific">Botryotinia fuckeliana (strain B05.10)</name>
    <name type="common">Noble rot fungus</name>
    <name type="synonym">Botrytis cinerea</name>
    <dbReference type="NCBI Taxonomy" id="332648"/>
    <lineage>
        <taxon>Eukaryota</taxon>
        <taxon>Fungi</taxon>
        <taxon>Dikarya</taxon>
        <taxon>Ascomycota</taxon>
        <taxon>Pezizomycotina</taxon>
        <taxon>Leotiomycetes</taxon>
        <taxon>Helotiales</taxon>
        <taxon>Sclerotiniaceae</taxon>
        <taxon>Botrytis</taxon>
    </lineage>
</organism>
<dbReference type="InterPro" id="IPR052895">
    <property type="entry name" value="HetReg/Transcr_Mod"/>
</dbReference>
<evidence type="ECO:0000259" key="1">
    <source>
        <dbReference type="Pfam" id="PF06985"/>
    </source>
</evidence>
<dbReference type="GeneID" id="5436534"/>
<dbReference type="PANTHER" id="PTHR24148:SF79">
    <property type="entry name" value="HETEROKARYON INCOMPATIBILITY DOMAIN-CONTAINING PROTEIN"/>
    <property type="match status" value="1"/>
</dbReference>
<dbReference type="Pfam" id="PF26639">
    <property type="entry name" value="Het-6_barrel"/>
    <property type="match status" value="1"/>
</dbReference>
<dbReference type="Proteomes" id="UP000001798">
    <property type="component" value="Chromosome 7"/>
</dbReference>
<dbReference type="AlphaFoldDB" id="A0A384JL94"/>
<keyword evidence="3" id="KW-1185">Reference proteome</keyword>
<sequence>MDFIGFPKQKYATDKPFIYTILPSPTSIRLLEIKSKLWCRTKYSFHVVELTEAPKFDVVSHSRRDLVPRNHIILCDNKILRICGDTKNAIKAGSEVVSKTYGKMKTRYVWIDSMCINPEDAMDRTAQVSMMPEILKKARSVIIGLGKRDSFTSDALKALKTLSSVPHDEWSNLVSLDWECQDQYFQRLNIVPLQLRSWLSLIAFFNRPWFSGIWAVQEVTIGNDVILACGKEMIPWETVSRTLSFLTHTGWYTKLHTSHLIKFPGNDLKSRRLKKHQILMNSEVGFKMAVIQLQSTRAGSETNKQLPLFRYLLRAHRYCEVSDKRDIIYALLGLSRKDGLPFTKFPNFLSTNYEMAAQDIYTNVARVLLRCYGLGILSDVQDSIASIPNLPTWVPDYSIARRPLPLSMRGDCIWSACGDMKWNQNFSETETHSLILQGMLLDTVCEKVKQQNRSLHPMEFLDGIYEVAARLDPIYPLSIGGKFQSSREAVWRTILADTYRKEHPAPQKCEELVAHYQEWVRNGVRNGSQATNSMQRLSITERQPRKYGKADFSSLEKEIEAANDARTLFRTRKGYLGIGAQSLRPSDEIWVLAGASIPFILRRGEDESHELVGEVYLHGVMHGEALGWGHEMRNVLLK</sequence>
<feature type="domain" description="Heterokaryon incompatibility" evidence="1">
    <location>
        <begin position="97"/>
        <end position="218"/>
    </location>
</feature>
<evidence type="ECO:0000313" key="3">
    <source>
        <dbReference type="Proteomes" id="UP000001798"/>
    </source>
</evidence>
<proteinExistence type="predicted"/>
<reference evidence="2 3" key="1">
    <citation type="journal article" date="2011" name="PLoS Genet.">
        <title>Genomic analysis of the necrotrophic fungal pathogens Sclerotinia sclerotiorum and Botrytis cinerea.</title>
        <authorList>
            <person name="Amselem J."/>
            <person name="Cuomo C.A."/>
            <person name="van Kan J.A."/>
            <person name="Viaud M."/>
            <person name="Benito E.P."/>
            <person name="Couloux A."/>
            <person name="Coutinho P.M."/>
            <person name="de Vries R.P."/>
            <person name="Dyer P.S."/>
            <person name="Fillinger S."/>
            <person name="Fournier E."/>
            <person name="Gout L."/>
            <person name="Hahn M."/>
            <person name="Kohn L."/>
            <person name="Lapalu N."/>
            <person name="Plummer K.M."/>
            <person name="Pradier J.M."/>
            <person name="Quevillon E."/>
            <person name="Sharon A."/>
            <person name="Simon A."/>
            <person name="ten Have A."/>
            <person name="Tudzynski B."/>
            <person name="Tudzynski P."/>
            <person name="Wincker P."/>
            <person name="Andrew M."/>
            <person name="Anthouard V."/>
            <person name="Beever R.E."/>
            <person name="Beffa R."/>
            <person name="Benoit I."/>
            <person name="Bouzid O."/>
            <person name="Brault B."/>
            <person name="Chen Z."/>
            <person name="Choquer M."/>
            <person name="Collemare J."/>
            <person name="Cotton P."/>
            <person name="Danchin E.G."/>
            <person name="Da Silva C."/>
            <person name="Gautier A."/>
            <person name="Giraud C."/>
            <person name="Giraud T."/>
            <person name="Gonzalez C."/>
            <person name="Grossetete S."/>
            <person name="Guldener U."/>
            <person name="Henrissat B."/>
            <person name="Howlett B.J."/>
            <person name="Kodira C."/>
            <person name="Kretschmer M."/>
            <person name="Lappartient A."/>
            <person name="Leroch M."/>
            <person name="Levis C."/>
            <person name="Mauceli E."/>
            <person name="Neuveglise C."/>
            <person name="Oeser B."/>
            <person name="Pearson M."/>
            <person name="Poulain J."/>
            <person name="Poussereau N."/>
            <person name="Quesneville H."/>
            <person name="Rascle C."/>
            <person name="Schumacher J."/>
            <person name="Segurens B."/>
            <person name="Sexton A."/>
            <person name="Silva E."/>
            <person name="Sirven C."/>
            <person name="Soanes D.M."/>
            <person name="Talbot N.J."/>
            <person name="Templeton M."/>
            <person name="Yandava C."/>
            <person name="Yarden O."/>
            <person name="Zeng Q."/>
            <person name="Rollins J.A."/>
            <person name="Lebrun M.H."/>
            <person name="Dickman M."/>
        </authorList>
    </citation>
    <scope>NUCLEOTIDE SEQUENCE [LARGE SCALE GENOMIC DNA]</scope>
    <source>
        <strain evidence="2 3">B05.10</strain>
    </source>
</reference>
<gene>
    <name evidence="2" type="ORF">BCIN_07g00100</name>
</gene>
<dbReference type="PANTHER" id="PTHR24148">
    <property type="entry name" value="ANKYRIN REPEAT DOMAIN-CONTAINING PROTEIN 39 HOMOLOG-RELATED"/>
    <property type="match status" value="1"/>
</dbReference>
<dbReference type="Pfam" id="PF06985">
    <property type="entry name" value="HET"/>
    <property type="match status" value="1"/>
</dbReference>
<evidence type="ECO:0000313" key="2">
    <source>
        <dbReference type="EMBL" id="ATZ51365.1"/>
    </source>
</evidence>
<reference evidence="2 3" key="2">
    <citation type="journal article" date="2012" name="Eukaryot. Cell">
        <title>Genome update of Botrytis cinerea strains B05.10 and T4.</title>
        <authorList>
            <person name="Staats M."/>
            <person name="van Kan J.A."/>
        </authorList>
    </citation>
    <scope>NUCLEOTIDE SEQUENCE [LARGE SCALE GENOMIC DNA]</scope>
    <source>
        <strain evidence="2 3">B05.10</strain>
    </source>
</reference>
<reference evidence="2 3" key="3">
    <citation type="journal article" date="2017" name="Mol. Plant Pathol.">
        <title>A gapless genome sequence of the fungus Botrytis cinerea.</title>
        <authorList>
            <person name="Van Kan J.A."/>
            <person name="Stassen J.H."/>
            <person name="Mosbach A."/>
            <person name="Van Der Lee T.A."/>
            <person name="Faino L."/>
            <person name="Farmer A.D."/>
            <person name="Papasotiriou D.G."/>
            <person name="Zhou S."/>
            <person name="Seidl M.F."/>
            <person name="Cottam E."/>
            <person name="Edel D."/>
            <person name="Hahn M."/>
            <person name="Schwartz D.C."/>
            <person name="Dietrich R.A."/>
            <person name="Widdison S."/>
            <person name="Scalliet G."/>
        </authorList>
    </citation>
    <scope>NUCLEOTIDE SEQUENCE [LARGE SCALE GENOMIC DNA]</scope>
    <source>
        <strain evidence="2 3">B05.10</strain>
    </source>
</reference>
<name>A0A384JL94_BOTFB</name>
<dbReference type="EMBL" id="CP009811">
    <property type="protein sequence ID" value="ATZ51365.1"/>
    <property type="molecule type" value="Genomic_DNA"/>
</dbReference>
<dbReference type="InterPro" id="IPR010730">
    <property type="entry name" value="HET"/>
</dbReference>
<dbReference type="KEGG" id="bfu:BCIN_07g00100"/>
<protein>
    <recommendedName>
        <fullName evidence="1">Heterokaryon incompatibility domain-containing protein</fullName>
    </recommendedName>
</protein>
<dbReference type="RefSeq" id="XP_024549551.1">
    <property type="nucleotide sequence ID" value="XM_024693765.1"/>
</dbReference>